<sequence>MTNGSPIQQEIERQLNVKLDYEPIPAINYAEKKTLLATNHLPDILQIEKQDVNDFASTGALLPLMGYMNRGLMPNFKKQWDAIPNLRRLTVDGELYGFPAIARNEAKNGFGPVIRMDLPEKHHLPVPRTFDELLTVLSQLKALYPDSVPWSIRTRSLMAC</sequence>
<dbReference type="InterPro" id="IPR050490">
    <property type="entry name" value="Bact_solute-bd_prot1"/>
</dbReference>
<keyword evidence="2" id="KW-1185">Reference proteome</keyword>
<dbReference type="SUPFAM" id="SSF53850">
    <property type="entry name" value="Periplasmic binding protein-like II"/>
    <property type="match status" value="1"/>
</dbReference>
<proteinExistence type="predicted"/>
<comment type="caution">
    <text evidence="1">The sequence shown here is derived from an EMBL/GenBank/DDBJ whole genome shotgun (WGS) entry which is preliminary data.</text>
</comment>
<reference evidence="1 2" key="1">
    <citation type="submission" date="2019-07" db="EMBL/GenBank/DDBJ databases">
        <authorList>
            <person name="Kim J."/>
        </authorList>
    </citation>
    <scope>NUCLEOTIDE SEQUENCE [LARGE SCALE GENOMIC DNA]</scope>
    <source>
        <strain evidence="1 2">JC52</strain>
    </source>
</reference>
<dbReference type="EMBL" id="VNJI01000021">
    <property type="protein sequence ID" value="TVY08621.1"/>
    <property type="molecule type" value="Genomic_DNA"/>
</dbReference>
<dbReference type="AlphaFoldDB" id="A0A559K910"/>
<dbReference type="PANTHER" id="PTHR43649:SF12">
    <property type="entry name" value="DIACETYLCHITOBIOSE BINDING PROTEIN DASA"/>
    <property type="match status" value="1"/>
</dbReference>
<dbReference type="PANTHER" id="PTHR43649">
    <property type="entry name" value="ARABINOSE-BINDING PROTEIN-RELATED"/>
    <property type="match status" value="1"/>
</dbReference>
<evidence type="ECO:0000313" key="2">
    <source>
        <dbReference type="Proteomes" id="UP000317036"/>
    </source>
</evidence>
<dbReference type="OrthoDB" id="9787283at2"/>
<evidence type="ECO:0000313" key="1">
    <source>
        <dbReference type="EMBL" id="TVY08621.1"/>
    </source>
</evidence>
<organism evidence="1 2">
    <name type="scientific">Paenibacillus cremeus</name>
    <dbReference type="NCBI Taxonomy" id="2163881"/>
    <lineage>
        <taxon>Bacteria</taxon>
        <taxon>Bacillati</taxon>
        <taxon>Bacillota</taxon>
        <taxon>Bacilli</taxon>
        <taxon>Bacillales</taxon>
        <taxon>Paenibacillaceae</taxon>
        <taxon>Paenibacillus</taxon>
    </lineage>
</organism>
<dbReference type="Gene3D" id="3.40.190.10">
    <property type="entry name" value="Periplasmic binding protein-like II"/>
    <property type="match status" value="2"/>
</dbReference>
<name>A0A559K910_9BACL</name>
<dbReference type="RefSeq" id="WP_144849229.1">
    <property type="nucleotide sequence ID" value="NZ_VNJI01000021.1"/>
</dbReference>
<dbReference type="Proteomes" id="UP000317036">
    <property type="component" value="Unassembled WGS sequence"/>
</dbReference>
<protein>
    <submittedName>
        <fullName evidence="1">Uncharacterized protein</fullName>
    </submittedName>
</protein>
<gene>
    <name evidence="1" type="ORF">FPZ49_17475</name>
</gene>
<accession>A0A559K910</accession>